<dbReference type="EMBL" id="VWYJ01031057">
    <property type="protein sequence ID" value="NXR04287.1"/>
    <property type="molecule type" value="Genomic_DNA"/>
</dbReference>
<evidence type="ECO:0000313" key="5">
    <source>
        <dbReference type="Proteomes" id="UP000539599"/>
    </source>
</evidence>
<keyword evidence="1" id="KW-0645">Protease</keyword>
<dbReference type="Proteomes" id="UP000539599">
    <property type="component" value="Unassembled WGS sequence"/>
</dbReference>
<keyword evidence="5" id="KW-1185">Reference proteome</keyword>
<keyword evidence="2" id="KW-0378">Hydrolase</keyword>
<sequence>GSLGLDVETTVDVTLGDTTVQKIPSNAFGPLYHCNSQIGGLLLGRPSAGVKGLIILPGVIDADYTGQFYIMAYTICPPLFIPQGSRIAQILAFASPMMVTSHSQTPRGNQGFGSTGAAVCFTTKMENRPMITVKISQGGVFLTLSAMLDAGVDITIIN</sequence>
<dbReference type="PANTHER" id="PTHR19422:SF123">
    <property type="entry name" value="RT1 CLASS I, LOCUS CE15"/>
    <property type="match status" value="1"/>
</dbReference>
<organism evidence="4 5">
    <name type="scientific">Sagittarius serpentarius</name>
    <name type="common">Secretary bird</name>
    <dbReference type="NCBI Taxonomy" id="56258"/>
    <lineage>
        <taxon>Eukaryota</taxon>
        <taxon>Metazoa</taxon>
        <taxon>Chordata</taxon>
        <taxon>Craniata</taxon>
        <taxon>Vertebrata</taxon>
        <taxon>Euteleostomi</taxon>
        <taxon>Archelosauria</taxon>
        <taxon>Archosauria</taxon>
        <taxon>Dinosauria</taxon>
        <taxon>Saurischia</taxon>
        <taxon>Theropoda</taxon>
        <taxon>Coelurosauria</taxon>
        <taxon>Aves</taxon>
        <taxon>Neognathae</taxon>
        <taxon>Neoaves</taxon>
        <taxon>Telluraves</taxon>
        <taxon>Accipitrimorphae</taxon>
        <taxon>Accipitriformes</taxon>
        <taxon>Sagittariidae</taxon>
        <taxon>Sagittarius</taxon>
    </lineage>
</organism>
<dbReference type="GO" id="GO:0006508">
    <property type="term" value="P:proteolysis"/>
    <property type="evidence" value="ECO:0007669"/>
    <property type="project" value="UniProtKB-KW"/>
</dbReference>
<dbReference type="Gene3D" id="2.70.40.10">
    <property type="match status" value="1"/>
</dbReference>
<evidence type="ECO:0000313" key="4">
    <source>
        <dbReference type="EMBL" id="NXR04287.1"/>
    </source>
</evidence>
<feature type="domain" description="Peptidase A2" evidence="3">
    <location>
        <begin position="144"/>
        <end position="158"/>
    </location>
</feature>
<evidence type="ECO:0000256" key="1">
    <source>
        <dbReference type="ARBA" id="ARBA00022670"/>
    </source>
</evidence>
<name>A0A7L2HZY8_SAGSE</name>
<evidence type="ECO:0000259" key="3">
    <source>
        <dbReference type="PROSITE" id="PS50175"/>
    </source>
</evidence>
<dbReference type="InterPro" id="IPR001995">
    <property type="entry name" value="Peptidase_A2_cat"/>
</dbReference>
<gene>
    <name evidence="4" type="primary">Ervk9_1</name>
    <name evidence="4" type="ORF">SAGSER_R00469</name>
</gene>
<dbReference type="InterPro" id="IPR051592">
    <property type="entry name" value="HERV-K_Pro_peptidase_A2"/>
</dbReference>
<dbReference type="SUPFAM" id="SSF51283">
    <property type="entry name" value="dUTPase-like"/>
    <property type="match status" value="1"/>
</dbReference>
<comment type="caution">
    <text evidence="4">The sequence shown here is derived from an EMBL/GenBank/DDBJ whole genome shotgun (WGS) entry which is preliminary data.</text>
</comment>
<reference evidence="4 5" key="1">
    <citation type="submission" date="2019-09" db="EMBL/GenBank/DDBJ databases">
        <title>Bird 10,000 Genomes (B10K) Project - Family phase.</title>
        <authorList>
            <person name="Zhang G."/>
        </authorList>
    </citation>
    <scope>NUCLEOTIDE SEQUENCE [LARGE SCALE GENOMIC DNA]</scope>
    <source>
        <strain evidence="4">B10K-DU-011-38</strain>
        <tissue evidence="4">Muscle</tissue>
    </source>
</reference>
<proteinExistence type="predicted"/>
<dbReference type="InterPro" id="IPR029054">
    <property type="entry name" value="dUTPase-like"/>
</dbReference>
<dbReference type="GO" id="GO:0004190">
    <property type="term" value="F:aspartic-type endopeptidase activity"/>
    <property type="evidence" value="ECO:0007669"/>
    <property type="project" value="UniProtKB-KW"/>
</dbReference>
<evidence type="ECO:0000256" key="2">
    <source>
        <dbReference type="ARBA" id="ARBA00022750"/>
    </source>
</evidence>
<feature type="non-terminal residue" evidence="4">
    <location>
        <position position="1"/>
    </location>
</feature>
<dbReference type="PROSITE" id="PS50175">
    <property type="entry name" value="ASP_PROT_RETROV"/>
    <property type="match status" value="1"/>
</dbReference>
<feature type="non-terminal residue" evidence="4">
    <location>
        <position position="158"/>
    </location>
</feature>
<keyword evidence="2" id="KW-0064">Aspartyl protease</keyword>
<dbReference type="Pfam" id="PF00692">
    <property type="entry name" value="dUTPase"/>
    <property type="match status" value="1"/>
</dbReference>
<accession>A0A7L2HZY8</accession>
<dbReference type="AlphaFoldDB" id="A0A7L2HZY8"/>
<dbReference type="InterPro" id="IPR036157">
    <property type="entry name" value="dUTPase-like_sf"/>
</dbReference>
<protein>
    <submittedName>
        <fullName evidence="4">POK9 protein</fullName>
    </submittedName>
</protein>
<dbReference type="PANTHER" id="PTHR19422">
    <property type="entry name" value="GAG RETROVIRAL POLYPROTEIN"/>
    <property type="match status" value="1"/>
</dbReference>